<proteinExistence type="predicted"/>
<protein>
    <submittedName>
        <fullName evidence="2">Uncharacterized protein</fullName>
    </submittedName>
</protein>
<dbReference type="RefSeq" id="XP_067690861.1">
    <property type="nucleotide sequence ID" value="XM_067834758.1"/>
</dbReference>
<dbReference type="KEGG" id="lenr:94170268"/>
<organism evidence="2 3">
    <name type="scientific">Leishmania enriettii</name>
    <dbReference type="NCBI Taxonomy" id="5663"/>
    <lineage>
        <taxon>Eukaryota</taxon>
        <taxon>Discoba</taxon>
        <taxon>Euglenozoa</taxon>
        <taxon>Kinetoplastea</taxon>
        <taxon>Metakinetoplastina</taxon>
        <taxon>Trypanosomatida</taxon>
        <taxon>Trypanosomatidae</taxon>
        <taxon>Leishmaniinae</taxon>
        <taxon>Leishmania</taxon>
    </lineage>
</organism>
<feature type="compositionally biased region" description="Low complexity" evidence="1">
    <location>
        <begin position="27"/>
        <end position="37"/>
    </location>
</feature>
<dbReference type="GeneID" id="94170268"/>
<evidence type="ECO:0000313" key="2">
    <source>
        <dbReference type="EMBL" id="KAG5473102.1"/>
    </source>
</evidence>
<feature type="region of interest" description="Disordered" evidence="1">
    <location>
        <begin position="1"/>
        <end position="37"/>
    </location>
</feature>
<dbReference type="Proteomes" id="UP000674179">
    <property type="component" value="Chromosome 30"/>
</dbReference>
<evidence type="ECO:0000256" key="1">
    <source>
        <dbReference type="SAM" id="MobiDB-lite"/>
    </source>
</evidence>
<name>A0A836GSE6_LEIEN</name>
<sequence length="185" mass="19348">MSPPQLQLQRQRQRYLHSSPHTNIRLSQPSSISNHSSITSIAVPEDAASASLGDQAASVSAVHDNMQLCVGDGDGRSVPEAAPLALARVSVIPSMATSPEGSLRVSASIANALPDAHVSPHPAAGTFPNAANVTVDDAARSEKCDALSARLTSYILSSFFARLQVLLQLAPLPPSTQAGRFPHLD</sequence>
<comment type="caution">
    <text evidence="2">The sequence shown here is derived from an EMBL/GenBank/DDBJ whole genome shotgun (WGS) entry which is preliminary data.</text>
</comment>
<feature type="compositionally biased region" description="Low complexity" evidence="1">
    <location>
        <begin position="1"/>
        <end position="10"/>
    </location>
</feature>
<accession>A0A836GSE6</accession>
<reference evidence="2 3" key="1">
    <citation type="submission" date="2021-02" db="EMBL/GenBank/DDBJ databases">
        <title>Leishmania (Mundinia) enrietti genome sequencing and assembly.</title>
        <authorList>
            <person name="Almutairi H."/>
            <person name="Gatherer D."/>
        </authorList>
    </citation>
    <scope>NUCLEOTIDE SEQUENCE [LARGE SCALE GENOMIC DNA]</scope>
    <source>
        <strain evidence="2">CUR178</strain>
    </source>
</reference>
<evidence type="ECO:0000313" key="3">
    <source>
        <dbReference type="Proteomes" id="UP000674179"/>
    </source>
</evidence>
<gene>
    <name evidence="2" type="ORF">CUR178_03020</name>
</gene>
<keyword evidence="3" id="KW-1185">Reference proteome</keyword>
<dbReference type="EMBL" id="JAFHKP010000030">
    <property type="protein sequence ID" value="KAG5473102.1"/>
    <property type="molecule type" value="Genomic_DNA"/>
</dbReference>
<dbReference type="AlphaFoldDB" id="A0A836GSE6"/>